<dbReference type="SUPFAM" id="SSF53254">
    <property type="entry name" value="Phosphoglycerate mutase-like"/>
    <property type="match status" value="1"/>
</dbReference>
<proteinExistence type="predicted"/>
<evidence type="ECO:0008006" key="2">
    <source>
        <dbReference type="Google" id="ProtNLM"/>
    </source>
</evidence>
<evidence type="ECO:0000313" key="1">
    <source>
        <dbReference type="EMBL" id="CAD8964890.1"/>
    </source>
</evidence>
<dbReference type="AlphaFoldDB" id="A0A6U4XGG1"/>
<dbReference type="InterPro" id="IPR029033">
    <property type="entry name" value="His_PPase_superfam"/>
</dbReference>
<dbReference type="PANTHER" id="PTHR48100:SF1">
    <property type="entry name" value="HISTIDINE PHOSPHATASE FAMILY PROTEIN-RELATED"/>
    <property type="match status" value="1"/>
</dbReference>
<protein>
    <recommendedName>
        <fullName evidence="2">Phosphoglycerate mutase-like protein</fullName>
    </recommendedName>
</protein>
<name>A0A6U4XGG1_HEMAN</name>
<reference evidence="1" key="1">
    <citation type="submission" date="2021-01" db="EMBL/GenBank/DDBJ databases">
        <authorList>
            <person name="Corre E."/>
            <person name="Pelletier E."/>
            <person name="Niang G."/>
            <person name="Scheremetjew M."/>
            <person name="Finn R."/>
            <person name="Kale V."/>
            <person name="Holt S."/>
            <person name="Cochrane G."/>
            <person name="Meng A."/>
            <person name="Brown T."/>
            <person name="Cohen L."/>
        </authorList>
    </citation>
    <scope>NUCLEOTIDE SEQUENCE</scope>
    <source>
        <strain evidence="1">CCMP644</strain>
    </source>
</reference>
<dbReference type="Gene3D" id="3.40.50.1240">
    <property type="entry name" value="Phosphoglycerate mutase-like"/>
    <property type="match status" value="1"/>
</dbReference>
<dbReference type="EMBL" id="HBFX01028299">
    <property type="protein sequence ID" value="CAD8964890.1"/>
    <property type="molecule type" value="Transcribed_RNA"/>
</dbReference>
<dbReference type="InterPro" id="IPR050275">
    <property type="entry name" value="PGM_Phosphatase"/>
</dbReference>
<organism evidence="1">
    <name type="scientific">Hemiselmis andersenii</name>
    <name type="common">Cryptophyte alga</name>
    <dbReference type="NCBI Taxonomy" id="464988"/>
    <lineage>
        <taxon>Eukaryota</taxon>
        <taxon>Cryptophyceae</taxon>
        <taxon>Cryptomonadales</taxon>
        <taxon>Hemiselmidaceae</taxon>
        <taxon>Hemiselmis</taxon>
    </lineage>
</organism>
<accession>A0A6U4XGG1</accession>
<dbReference type="GO" id="GO:0016791">
    <property type="term" value="F:phosphatase activity"/>
    <property type="evidence" value="ECO:0007669"/>
    <property type="project" value="TreeGrafter"/>
</dbReference>
<dbReference type="GO" id="GO:0005737">
    <property type="term" value="C:cytoplasm"/>
    <property type="evidence" value="ECO:0007669"/>
    <property type="project" value="TreeGrafter"/>
</dbReference>
<gene>
    <name evidence="1" type="ORF">HAND00432_LOCUS17072</name>
</gene>
<dbReference type="CDD" id="cd07067">
    <property type="entry name" value="HP_PGM_like"/>
    <property type="match status" value="1"/>
</dbReference>
<dbReference type="PANTHER" id="PTHR48100">
    <property type="entry name" value="BROAD-SPECIFICITY PHOSPHATASE YOR283W-RELATED"/>
    <property type="match status" value="1"/>
</dbReference>
<dbReference type="SMART" id="SM00855">
    <property type="entry name" value="PGAM"/>
    <property type="match status" value="1"/>
</dbReference>
<dbReference type="Pfam" id="PF00300">
    <property type="entry name" value="His_Phos_1"/>
    <property type="match status" value="1"/>
</dbReference>
<sequence length="273" mass="30812">MLGKGFPTSRVALKGVSAIVSTARRRTFRVGPMAVPIRSMAIANGKPLNVQLFPAHPSMHLHPSDEKSKLVHFVRHAEGLHNAAHRDREEEFWKTLFNSDEMWDAPLTKEGEAQCAGLEEVILSEGIDVDLIVVSPLTRTLQTAQLSFGKTHPKTPAIAHELCRERIAVYTSEGRTDTSVVAQRFPQVDFSLVTNEKDTMFQHKEKDEDVGARAKLFVEWLMARPESRIAVVSHSVFLQQLYLAYQETLPHEFYSERQDFAGLKTALLCYEQD</sequence>
<dbReference type="InterPro" id="IPR013078">
    <property type="entry name" value="His_Pase_superF_clade-1"/>
</dbReference>